<feature type="compositionally biased region" description="Polar residues" evidence="1">
    <location>
        <begin position="261"/>
        <end position="272"/>
    </location>
</feature>
<feature type="region of interest" description="Disordered" evidence="1">
    <location>
        <begin position="106"/>
        <end position="130"/>
    </location>
</feature>
<feature type="compositionally biased region" description="Low complexity" evidence="1">
    <location>
        <begin position="110"/>
        <end position="130"/>
    </location>
</feature>
<feature type="region of interest" description="Disordered" evidence="1">
    <location>
        <begin position="214"/>
        <end position="329"/>
    </location>
</feature>
<feature type="region of interest" description="Disordered" evidence="1">
    <location>
        <begin position="46"/>
        <end position="89"/>
    </location>
</feature>
<proteinExistence type="predicted"/>
<evidence type="ECO:0000256" key="1">
    <source>
        <dbReference type="SAM" id="MobiDB-lite"/>
    </source>
</evidence>
<evidence type="ECO:0000313" key="3">
    <source>
        <dbReference type="Proteomes" id="UP000807306"/>
    </source>
</evidence>
<evidence type="ECO:0000313" key="2">
    <source>
        <dbReference type="EMBL" id="KAF9527052.1"/>
    </source>
</evidence>
<gene>
    <name evidence="2" type="ORF">CPB83DRAFT_895689</name>
</gene>
<protein>
    <submittedName>
        <fullName evidence="2">Uncharacterized protein</fullName>
    </submittedName>
</protein>
<feature type="compositionally biased region" description="Low complexity" evidence="1">
    <location>
        <begin position="277"/>
        <end position="303"/>
    </location>
</feature>
<dbReference type="AlphaFoldDB" id="A0A9P6EDP1"/>
<sequence length="537" mass="58708">MPRASPDRAALRAVHECIPWSNLEECLEEDKRWFSLSKTVPSVAAVAKRQAVQKPSPRLPNSDPVSEGSSTLAEKNNRSAAPQTLNRSQFLLSKPTANERALNFSTTTAQPSLTSSSPESSTSQPLTTEPLSYKPAATLSNGAISNPQSFTSLDAYCDEDSDSTVETSKSPSAASQANRANSSVPLQRMNLRSPSPMEAELDKIANTLLASQDDVLDGGKKSRNNEEPAEQSSSEEESGRLSVPQINAPPSTQPSLPPMTLRSSSNRSTQATPDGVPSLPSRALRSSSSNTPAAAAIAPTSAEAPPPKRTAKKRKRALTTTKGKNGLDKKAAEYEESYVIPKRIHLDLQAGNTPDNPICIDMDQYSLFNFLGDKLERLESDLKPIFGSELPQRVTTKTPLSVWDASCNKHELIPRFHHEEELVQFVQFMASVASNYVDGAPKHVTSPKESFFYTMNYDEYSRMKDVEILSLLKRKCIVIHNMNWPDMAFDERGLSTLSPLDAVISIQGMNLIKPFTLPKNLIQLASRSEPAAPEGWI</sequence>
<organism evidence="2 3">
    <name type="scientific">Crepidotus variabilis</name>
    <dbReference type="NCBI Taxonomy" id="179855"/>
    <lineage>
        <taxon>Eukaryota</taxon>
        <taxon>Fungi</taxon>
        <taxon>Dikarya</taxon>
        <taxon>Basidiomycota</taxon>
        <taxon>Agaricomycotina</taxon>
        <taxon>Agaricomycetes</taxon>
        <taxon>Agaricomycetidae</taxon>
        <taxon>Agaricales</taxon>
        <taxon>Agaricineae</taxon>
        <taxon>Crepidotaceae</taxon>
        <taxon>Crepidotus</taxon>
    </lineage>
</organism>
<dbReference type="Proteomes" id="UP000807306">
    <property type="component" value="Unassembled WGS sequence"/>
</dbReference>
<feature type="compositionally biased region" description="Basic and acidic residues" evidence="1">
    <location>
        <begin position="217"/>
        <end position="226"/>
    </location>
</feature>
<feature type="compositionally biased region" description="Polar residues" evidence="1">
    <location>
        <begin position="63"/>
        <end position="89"/>
    </location>
</feature>
<reference evidence="2" key="1">
    <citation type="submission" date="2020-11" db="EMBL/GenBank/DDBJ databases">
        <authorList>
            <consortium name="DOE Joint Genome Institute"/>
            <person name="Ahrendt S."/>
            <person name="Riley R."/>
            <person name="Andreopoulos W."/>
            <person name="Labutti K."/>
            <person name="Pangilinan J."/>
            <person name="Ruiz-Duenas F.J."/>
            <person name="Barrasa J.M."/>
            <person name="Sanchez-Garcia M."/>
            <person name="Camarero S."/>
            <person name="Miyauchi S."/>
            <person name="Serrano A."/>
            <person name="Linde D."/>
            <person name="Babiker R."/>
            <person name="Drula E."/>
            <person name="Ayuso-Fernandez I."/>
            <person name="Pacheco R."/>
            <person name="Padilla G."/>
            <person name="Ferreira P."/>
            <person name="Barriuso J."/>
            <person name="Kellner H."/>
            <person name="Castanera R."/>
            <person name="Alfaro M."/>
            <person name="Ramirez L."/>
            <person name="Pisabarro A.G."/>
            <person name="Kuo A."/>
            <person name="Tritt A."/>
            <person name="Lipzen A."/>
            <person name="He G."/>
            <person name="Yan M."/>
            <person name="Ng V."/>
            <person name="Cullen D."/>
            <person name="Martin F."/>
            <person name="Rosso M.-N."/>
            <person name="Henrissat B."/>
            <person name="Hibbett D."/>
            <person name="Martinez A.T."/>
            <person name="Grigoriev I.V."/>
        </authorList>
    </citation>
    <scope>NUCLEOTIDE SEQUENCE</scope>
    <source>
        <strain evidence="2">CBS 506.95</strain>
    </source>
</reference>
<accession>A0A9P6EDP1</accession>
<feature type="region of interest" description="Disordered" evidence="1">
    <location>
        <begin position="160"/>
        <end position="189"/>
    </location>
</feature>
<name>A0A9P6EDP1_9AGAR</name>
<dbReference type="EMBL" id="MU157865">
    <property type="protein sequence ID" value="KAF9527052.1"/>
    <property type="molecule type" value="Genomic_DNA"/>
</dbReference>
<comment type="caution">
    <text evidence="2">The sequence shown here is derived from an EMBL/GenBank/DDBJ whole genome shotgun (WGS) entry which is preliminary data.</text>
</comment>
<keyword evidence="3" id="KW-1185">Reference proteome</keyword>
<feature type="compositionally biased region" description="Acidic residues" evidence="1">
    <location>
        <begin position="227"/>
        <end position="236"/>
    </location>
</feature>
<feature type="compositionally biased region" description="Low complexity" evidence="1">
    <location>
        <begin position="170"/>
        <end position="183"/>
    </location>
</feature>